<dbReference type="Gene3D" id="3.40.640.10">
    <property type="entry name" value="Type I PLP-dependent aspartate aminotransferase-like (Major domain)"/>
    <property type="match status" value="1"/>
</dbReference>
<dbReference type="InterPro" id="IPR015424">
    <property type="entry name" value="PyrdxlP-dep_Trfase"/>
</dbReference>
<organism evidence="4">
    <name type="scientific">marine sediment metagenome</name>
    <dbReference type="NCBI Taxonomy" id="412755"/>
    <lineage>
        <taxon>unclassified sequences</taxon>
        <taxon>metagenomes</taxon>
        <taxon>ecological metagenomes</taxon>
    </lineage>
</organism>
<feature type="domain" description="Aromatic amino acid beta-eliminating lyase/threonine aldolase" evidence="3">
    <location>
        <begin position="3"/>
        <end position="290"/>
    </location>
</feature>
<evidence type="ECO:0000259" key="3">
    <source>
        <dbReference type="Pfam" id="PF01212"/>
    </source>
</evidence>
<dbReference type="GO" id="GO:0006520">
    <property type="term" value="P:amino acid metabolic process"/>
    <property type="evidence" value="ECO:0007669"/>
    <property type="project" value="InterPro"/>
</dbReference>
<evidence type="ECO:0000256" key="2">
    <source>
        <dbReference type="ARBA" id="ARBA00022898"/>
    </source>
</evidence>
<dbReference type="GO" id="GO:0016829">
    <property type="term" value="F:lyase activity"/>
    <property type="evidence" value="ECO:0007669"/>
    <property type="project" value="InterPro"/>
</dbReference>
<dbReference type="InterPro" id="IPR001597">
    <property type="entry name" value="ArAA_b-elim_lyase/Thr_aldolase"/>
</dbReference>
<protein>
    <recommendedName>
        <fullName evidence="3">Aromatic amino acid beta-eliminating lyase/threonine aldolase domain-containing protein</fullName>
    </recommendedName>
</protein>
<evidence type="ECO:0000256" key="1">
    <source>
        <dbReference type="ARBA" id="ARBA00001933"/>
    </source>
</evidence>
<proteinExistence type="predicted"/>
<comment type="cofactor">
    <cofactor evidence="1">
        <name>pyridoxal 5'-phosphate</name>
        <dbReference type="ChEBI" id="CHEBI:597326"/>
    </cofactor>
</comment>
<keyword evidence="2" id="KW-0663">Pyridoxal phosphate</keyword>
<dbReference type="InterPro" id="IPR015421">
    <property type="entry name" value="PyrdxlP-dep_Trfase_major"/>
</dbReference>
<dbReference type="NCBIfam" id="NF009709">
    <property type="entry name" value="PRK13238.1"/>
    <property type="match status" value="1"/>
</dbReference>
<dbReference type="Pfam" id="PF01212">
    <property type="entry name" value="Beta_elim_lyase"/>
    <property type="match status" value="1"/>
</dbReference>
<dbReference type="PANTHER" id="PTHR32325:SF4">
    <property type="entry name" value="TRYPTOPHANASE"/>
    <property type="match status" value="1"/>
</dbReference>
<comment type="caution">
    <text evidence="4">The sequence shown here is derived from an EMBL/GenBank/DDBJ whole genome shotgun (WGS) entry which is preliminary data.</text>
</comment>
<dbReference type="AlphaFoldDB" id="X1D6H4"/>
<name>X1D6H4_9ZZZZ</name>
<dbReference type="PANTHER" id="PTHR32325">
    <property type="entry name" value="BETA-ELIMINATING LYASE-LIKE PROTEIN-RELATED"/>
    <property type="match status" value="1"/>
</dbReference>
<feature type="non-terminal residue" evidence="4">
    <location>
        <position position="290"/>
    </location>
</feature>
<gene>
    <name evidence="4" type="ORF">S01H4_40057</name>
</gene>
<evidence type="ECO:0000313" key="4">
    <source>
        <dbReference type="EMBL" id="GAH03890.1"/>
    </source>
</evidence>
<dbReference type="EMBL" id="BART01021774">
    <property type="protein sequence ID" value="GAH03890.1"/>
    <property type="molecule type" value="Genomic_DNA"/>
</dbReference>
<accession>X1D6H4</accession>
<dbReference type="SUPFAM" id="SSF53383">
    <property type="entry name" value="PLP-dependent transferases"/>
    <property type="match status" value="1"/>
</dbReference>
<reference evidence="4" key="1">
    <citation type="journal article" date="2014" name="Front. Microbiol.">
        <title>High frequency of phylogenetically diverse reductive dehalogenase-homologous genes in deep subseafloor sedimentary metagenomes.</title>
        <authorList>
            <person name="Kawai M."/>
            <person name="Futagami T."/>
            <person name="Toyoda A."/>
            <person name="Takaki Y."/>
            <person name="Nishi S."/>
            <person name="Hori S."/>
            <person name="Arai W."/>
            <person name="Tsubouchi T."/>
            <person name="Morono Y."/>
            <person name="Uchiyama I."/>
            <person name="Ito T."/>
            <person name="Fujiyama A."/>
            <person name="Inagaki F."/>
            <person name="Takami H."/>
        </authorList>
    </citation>
    <scope>NUCLEOTIDE SEQUENCE</scope>
    <source>
        <strain evidence="4">Expedition CK06-06</strain>
    </source>
</reference>
<sequence>PRNMYFTTSKVHVELPGGKMVDVIIDEAHDPENTHPFKGNVDFNKLKKFIDDYGADKIAFVNVEMNVNMAGGQPVSMQNLRELRKFCNEYKLKIIYDATRSSENAYFIREREKGYENTPIVEILNEMMSYSDGCIYSAKKDCLVNIGGFLATHDKEIFEAARNMVVVYEGLHTYGGMAGRDMEAVARGLREGAQYEYLKYRVNQVRYLGDLLMEANVPIVKPIGGHAVFLNALEFLPHLSRNQWPAQTLSAAIYEDSAVRTMERGAISKGRDSETGENIFPKLELVRLTI</sequence>
<feature type="non-terminal residue" evidence="4">
    <location>
        <position position="1"/>
    </location>
</feature>